<comment type="similarity">
    <text evidence="1">Belongs to the cytochrome P450 family.</text>
</comment>
<name>A0ABW6UDP0_9ACTN</name>
<dbReference type="PANTHER" id="PTHR46696">
    <property type="entry name" value="P450, PUTATIVE (EUROFUNG)-RELATED"/>
    <property type="match status" value="1"/>
</dbReference>
<dbReference type="CDD" id="cd11029">
    <property type="entry name" value="CYP107-like"/>
    <property type="match status" value="1"/>
</dbReference>
<dbReference type="Proteomes" id="UP001602058">
    <property type="component" value="Unassembled WGS sequence"/>
</dbReference>
<accession>A0ABW6UDP0</accession>
<dbReference type="Pfam" id="PF00067">
    <property type="entry name" value="p450"/>
    <property type="match status" value="1"/>
</dbReference>
<proteinExistence type="inferred from homology"/>
<dbReference type="Gene3D" id="1.10.630.10">
    <property type="entry name" value="Cytochrome P450"/>
    <property type="match status" value="1"/>
</dbReference>
<evidence type="ECO:0000256" key="1">
    <source>
        <dbReference type="ARBA" id="ARBA00010617"/>
    </source>
</evidence>
<dbReference type="InterPro" id="IPR036396">
    <property type="entry name" value="Cyt_P450_sf"/>
</dbReference>
<dbReference type="EMBL" id="JBIAWJ010000003">
    <property type="protein sequence ID" value="MFF4521541.1"/>
    <property type="molecule type" value="Genomic_DNA"/>
</dbReference>
<dbReference type="SUPFAM" id="SSF48264">
    <property type="entry name" value="Cytochrome P450"/>
    <property type="match status" value="1"/>
</dbReference>
<evidence type="ECO:0000313" key="2">
    <source>
        <dbReference type="EMBL" id="MFF4521541.1"/>
    </source>
</evidence>
<dbReference type="InterPro" id="IPR001128">
    <property type="entry name" value="Cyt_P450"/>
</dbReference>
<dbReference type="PANTHER" id="PTHR46696:SF1">
    <property type="entry name" value="CYTOCHROME P450 YJIB-RELATED"/>
    <property type="match status" value="1"/>
</dbReference>
<protein>
    <submittedName>
        <fullName evidence="2">Cytochrome P450</fullName>
    </submittedName>
</protein>
<gene>
    <name evidence="2" type="ORF">ACFY1D_08850</name>
</gene>
<organism evidence="2 3">
    <name type="scientific">Streptomyces bluensis</name>
    <dbReference type="NCBI Taxonomy" id="33897"/>
    <lineage>
        <taxon>Bacteria</taxon>
        <taxon>Bacillati</taxon>
        <taxon>Actinomycetota</taxon>
        <taxon>Actinomycetes</taxon>
        <taxon>Kitasatosporales</taxon>
        <taxon>Streptomycetaceae</taxon>
        <taxon>Streptomyces</taxon>
    </lineage>
</organism>
<dbReference type="RefSeq" id="WP_387884926.1">
    <property type="nucleotide sequence ID" value="NZ_JBIAWJ010000003.1"/>
</dbReference>
<keyword evidence="3" id="KW-1185">Reference proteome</keyword>
<reference evidence="2 3" key="1">
    <citation type="submission" date="2024-10" db="EMBL/GenBank/DDBJ databases">
        <title>The Natural Products Discovery Center: Release of the First 8490 Sequenced Strains for Exploring Actinobacteria Biosynthetic Diversity.</title>
        <authorList>
            <person name="Kalkreuter E."/>
            <person name="Kautsar S.A."/>
            <person name="Yang D."/>
            <person name="Bader C.D."/>
            <person name="Teijaro C.N."/>
            <person name="Fluegel L."/>
            <person name="Davis C.M."/>
            <person name="Simpson J.R."/>
            <person name="Lauterbach L."/>
            <person name="Steele A.D."/>
            <person name="Gui C."/>
            <person name="Meng S."/>
            <person name="Li G."/>
            <person name="Viehrig K."/>
            <person name="Ye F."/>
            <person name="Su P."/>
            <person name="Kiefer A.F."/>
            <person name="Nichols A."/>
            <person name="Cepeda A.J."/>
            <person name="Yan W."/>
            <person name="Fan B."/>
            <person name="Jiang Y."/>
            <person name="Adhikari A."/>
            <person name="Zheng C.-J."/>
            <person name="Schuster L."/>
            <person name="Cowan T.M."/>
            <person name="Smanski M.J."/>
            <person name="Chevrette M.G."/>
            <person name="De Carvalho L.P.S."/>
            <person name="Shen B."/>
        </authorList>
    </citation>
    <scope>NUCLEOTIDE SEQUENCE [LARGE SCALE GENOMIC DNA]</scope>
    <source>
        <strain evidence="2 3">NPDC001390</strain>
    </source>
</reference>
<comment type="caution">
    <text evidence="2">The sequence shown here is derived from an EMBL/GenBank/DDBJ whole genome shotgun (WGS) entry which is preliminary data.</text>
</comment>
<sequence>MHSTTATQALPQPFDGSFAADPYALFARLRAEAPVHRVALPDGAPVWLVTREADVRAWISDQRLSLDKAHSGNGYKGFSLPPALDANLLNMDGEDHLRLRRLVSKGFTPRRVEDLRTSVRGAAERLADALAQQDEPDLVADFAGPLPLMVIGDLFAVPEASRTPFSQWITTMVAPEDPREIPEAIGRLHRFFVDLIAARREEPGDDLLSALIAARDVDDRLSEDELSSLAFLILTAGVENVQHLIGTGLFTLLVHQEQAEQLRADHDLLPEAVEELLRFALPNLMAIRRFATEDIEIAGVRIPRGDTLILCLASAHRDPDRYPAPDRFDLHRQDKAHLALGQGVHYCLGAPLARMEIQIALRTVLERFPHLGLAVPAEQLQWRTSWRSRSLRRLPVVIARCRREVDAGP</sequence>
<dbReference type="InterPro" id="IPR002397">
    <property type="entry name" value="Cyt_P450_B"/>
</dbReference>
<evidence type="ECO:0000313" key="3">
    <source>
        <dbReference type="Proteomes" id="UP001602058"/>
    </source>
</evidence>
<dbReference type="PRINTS" id="PR00359">
    <property type="entry name" value="BP450"/>
</dbReference>